<proteinExistence type="predicted"/>
<organism evidence="3 4">
    <name type="scientific">Eptesipox virus</name>
    <dbReference type="NCBI Taxonomy" id="1329402"/>
    <lineage>
        <taxon>Viruses</taxon>
        <taxon>Varidnaviria</taxon>
        <taxon>Bamfordvirae</taxon>
        <taxon>Nucleocytoviricota</taxon>
        <taxon>Pokkesviricetes</taxon>
        <taxon>Chitovirales</taxon>
        <taxon>Poxviridae</taxon>
        <taxon>Chordopoxvirinae</taxon>
        <taxon>Vespertilionpoxvirus</taxon>
        <taxon>Vespertilionpoxvirus eptesipox</taxon>
    </lineage>
</organism>
<comment type="function">
    <text evidence="1">Required for the association between the dense viroplasm and the viral membranes to form the mature virion (MV).</text>
</comment>
<gene>
    <name evidence="3" type="ORF">EPTV-WA-127</name>
</gene>
<name>A0A220T6J4_9POXV</name>
<sequence>MAEDINEASFNKLLTSLTNNDVVDPEYASTLLVIKEYINQINYKILSLNKKSKKNTRSLEYIGGNSIVNNYVQKR</sequence>
<dbReference type="InterPro" id="IPR009257">
    <property type="entry name" value="Chordopox_A30L"/>
</dbReference>
<evidence type="ECO:0000313" key="4">
    <source>
        <dbReference type="Proteomes" id="UP000217428"/>
    </source>
</evidence>
<keyword evidence="4" id="KW-1185">Reference proteome</keyword>
<evidence type="ECO:0000256" key="2">
    <source>
        <dbReference type="ARBA" id="ARBA00022553"/>
    </source>
</evidence>
<dbReference type="EMBL" id="KY747497">
    <property type="protein sequence ID" value="ASK51328.1"/>
    <property type="molecule type" value="Genomic_DNA"/>
</dbReference>
<protein>
    <submittedName>
        <fullName evidence="3">IMV protein</fullName>
    </submittedName>
</protein>
<keyword evidence="2" id="KW-0597">Phosphoprotein</keyword>
<evidence type="ECO:0000313" key="3">
    <source>
        <dbReference type="EMBL" id="ASK51328.1"/>
    </source>
</evidence>
<evidence type="ECO:0000256" key="1">
    <source>
        <dbReference type="ARBA" id="ARBA00003527"/>
    </source>
</evidence>
<dbReference type="Pfam" id="PF06015">
    <property type="entry name" value="Chordopox_A30L"/>
    <property type="match status" value="1"/>
</dbReference>
<dbReference type="Proteomes" id="UP000217428">
    <property type="component" value="Segment"/>
</dbReference>
<accession>A0A220T6J4</accession>
<reference evidence="3 4" key="1">
    <citation type="journal article" date="2017" name="Virus Genes">
        <title>Characterization of Eptesipoxvirus, a novel poxvirus from a microchiropteran bat.</title>
        <authorList>
            <person name="Tu S.L."/>
            <person name="Nakazawa Y."/>
            <person name="Gao J."/>
            <person name="Wilkins K."/>
            <person name="Gallardo-Romero N."/>
            <person name="Li Y."/>
            <person name="Emerson G.L."/>
            <person name="Carroll D.S."/>
            <person name="Upton C."/>
        </authorList>
    </citation>
    <scope>NUCLEOTIDE SEQUENCE [LARGE SCALE GENOMIC DNA]</scope>
    <source>
        <strain evidence="3 4">Washington</strain>
    </source>
</reference>